<dbReference type="InterPro" id="IPR013420">
    <property type="entry name" value="CRISPR-assoc_prot_Cas8b/Csh1_C"/>
</dbReference>
<proteinExistence type="predicted"/>
<dbReference type="Pfam" id="PF09484">
    <property type="entry name" value="Cas_TM1802"/>
    <property type="match status" value="1"/>
</dbReference>
<sequence>MLTNIKEIGKMVRTTSAEDFVSNLVEYDEDLMVDEKENRKFLVIMDFDLESEKINLYRREVDRQVLEEYLWVGNAKGNNPQDRLTTNNVSYLICSAGAGNGSSIVNLLNNLKGGTLKNLLEEVKNKFFMSLPLEKVRYCLDLSKIGNGEIIDIKPPESSDEKKYLKDIENLWKKKFLEIIEEKLGLKEKEISLFTVTINGMKPSEFKDYKEYIENSLIEESFEESFEGTCHVCGERSEITYDTTKFPVKFYITKLITFSSDFEGKGVKKGFSKNFSLCRDCYKDIILGIKFIQNNLDTRLGNNDLWIIPGLFFNPLGKELKESWIRTSREFVKSTFNLQEFLSFEERIQRNLDEYREFEEIADYGTVDLLFYERSKEAFKIKEYIKDVHLRRVEKIRNSIREVENLGREIFGEGENWFLGLEDIYFLIPIRRGKVSEYKKMLDLYEDIFLEHRIDKDILIDYFVDLAKVYRFEKFSQYNIKMVKNTDMGMSLSILKTNLLLKLFEKLNLITGGDRMPEFADDVLDKDLQEYISKMQYSEEEAALFLLGYLIGEIGYEQIRGADLSAKKPILNKINFNGISAKNLINLANEVFEKLDQYKIRGYNEKIFSVMKSLMDKHIKSWKLSEQENVYYILSGYAFNTYKRVKSVKGKEDQ</sequence>
<gene>
    <name evidence="1" type="ORF">ENU78_04750</name>
</gene>
<dbReference type="RefSeq" id="WP_149123218.1">
    <property type="nucleotide sequence ID" value="NZ_VTFL01000007.1"/>
</dbReference>
<dbReference type="CDD" id="cd09672">
    <property type="entry name" value="Cas8a1_I-A"/>
    <property type="match status" value="1"/>
</dbReference>
<dbReference type="InterPro" id="IPR013389">
    <property type="entry name" value="CRISPR-assoc_prot_Cas8b"/>
</dbReference>
<dbReference type="NCBIfam" id="TIGR02591">
    <property type="entry name" value="cas_Csh1"/>
    <property type="match status" value="1"/>
</dbReference>
<reference evidence="1" key="1">
    <citation type="journal article" date="2020" name="mSystems">
        <title>Genome- and Community-Level Interaction Insights into Carbon Utilization and Element Cycling Functions of Hydrothermarchaeota in Hydrothermal Sediment.</title>
        <authorList>
            <person name="Zhou Z."/>
            <person name="Liu Y."/>
            <person name="Xu W."/>
            <person name="Pan J."/>
            <person name="Luo Z.H."/>
            <person name="Li M."/>
        </authorList>
    </citation>
    <scope>NUCLEOTIDE SEQUENCE [LARGE SCALE GENOMIC DNA]</scope>
    <source>
        <strain evidence="1">SpSt-70</strain>
    </source>
</reference>
<organism evidence="1">
    <name type="scientific">Dictyoglomus thermophilum</name>
    <dbReference type="NCBI Taxonomy" id="14"/>
    <lineage>
        <taxon>Bacteria</taxon>
        <taxon>Pseudomonadati</taxon>
        <taxon>Dictyoglomota</taxon>
        <taxon>Dictyoglomia</taxon>
        <taxon>Dictyoglomales</taxon>
        <taxon>Dictyoglomaceae</taxon>
        <taxon>Dictyoglomus</taxon>
    </lineage>
</organism>
<accession>A0A7V3ZIU7</accession>
<name>A0A7V3ZIU7_DICTH</name>
<dbReference type="AlphaFoldDB" id="A0A7V3ZIU7"/>
<dbReference type="EMBL" id="DTDV01000013">
    <property type="protein sequence ID" value="HGK23743.1"/>
    <property type="molecule type" value="Genomic_DNA"/>
</dbReference>
<evidence type="ECO:0000313" key="1">
    <source>
        <dbReference type="EMBL" id="HGK23743.1"/>
    </source>
</evidence>
<comment type="caution">
    <text evidence="1">The sequence shown here is derived from an EMBL/GenBank/DDBJ whole genome shotgun (WGS) entry which is preliminary data.</text>
</comment>
<dbReference type="NCBIfam" id="TIGR02556">
    <property type="entry name" value="cas_TM1802"/>
    <property type="match status" value="1"/>
</dbReference>
<protein>
    <submittedName>
        <fullName evidence="1">TIGR02556 family CRISPR-associated protein</fullName>
    </submittedName>
</protein>